<feature type="region of interest" description="Disordered" evidence="1">
    <location>
        <begin position="112"/>
        <end position="131"/>
    </location>
</feature>
<evidence type="ECO:0000313" key="2">
    <source>
        <dbReference type="EMBL" id="KAK7940992.1"/>
    </source>
</evidence>
<accession>A0ABR1PVD7</accession>
<organism evidence="2 3">
    <name type="scientific">Apiospora aurea</name>
    <dbReference type="NCBI Taxonomy" id="335848"/>
    <lineage>
        <taxon>Eukaryota</taxon>
        <taxon>Fungi</taxon>
        <taxon>Dikarya</taxon>
        <taxon>Ascomycota</taxon>
        <taxon>Pezizomycotina</taxon>
        <taxon>Sordariomycetes</taxon>
        <taxon>Xylariomycetidae</taxon>
        <taxon>Amphisphaeriales</taxon>
        <taxon>Apiosporaceae</taxon>
        <taxon>Apiospora</taxon>
    </lineage>
</organism>
<protein>
    <submittedName>
        <fullName evidence="2">Uncharacterized protein</fullName>
    </submittedName>
</protein>
<proteinExistence type="predicted"/>
<keyword evidence="3" id="KW-1185">Reference proteome</keyword>
<dbReference type="RefSeq" id="XP_066693744.1">
    <property type="nucleotide sequence ID" value="XM_066849601.1"/>
</dbReference>
<sequence length="131" mass="13739">MRAYHRELSGFLGKRVLGATCSGKQLNSLVISDADGGMGAPAPVADPTPMDAAPDLSGEPAALPPRSANIEERDLASDYDDQLEARDIDTEDSGGLEKRAVGVAVVAAVVDEEVSPRSREELPHSRNTNVG</sequence>
<evidence type="ECO:0000256" key="1">
    <source>
        <dbReference type="SAM" id="MobiDB-lite"/>
    </source>
</evidence>
<reference evidence="2 3" key="1">
    <citation type="submission" date="2023-01" db="EMBL/GenBank/DDBJ databases">
        <title>Analysis of 21 Apiospora genomes using comparative genomics revels a genus with tremendous synthesis potential of carbohydrate active enzymes and secondary metabolites.</title>
        <authorList>
            <person name="Sorensen T."/>
        </authorList>
    </citation>
    <scope>NUCLEOTIDE SEQUENCE [LARGE SCALE GENOMIC DNA]</scope>
    <source>
        <strain evidence="2 3">CBS 24483</strain>
    </source>
</reference>
<feature type="compositionally biased region" description="Basic and acidic residues" evidence="1">
    <location>
        <begin position="114"/>
        <end position="124"/>
    </location>
</feature>
<feature type="region of interest" description="Disordered" evidence="1">
    <location>
        <begin position="34"/>
        <end position="94"/>
    </location>
</feature>
<comment type="caution">
    <text evidence="2">The sequence shown here is derived from an EMBL/GenBank/DDBJ whole genome shotgun (WGS) entry which is preliminary data.</text>
</comment>
<name>A0ABR1PVD7_9PEZI</name>
<dbReference type="GeneID" id="92082663"/>
<evidence type="ECO:0000313" key="3">
    <source>
        <dbReference type="Proteomes" id="UP001391051"/>
    </source>
</evidence>
<dbReference type="Proteomes" id="UP001391051">
    <property type="component" value="Unassembled WGS sequence"/>
</dbReference>
<gene>
    <name evidence="2" type="ORF">PG986_013379</name>
</gene>
<dbReference type="EMBL" id="JAQQWE010000009">
    <property type="protein sequence ID" value="KAK7940992.1"/>
    <property type="molecule type" value="Genomic_DNA"/>
</dbReference>